<evidence type="ECO:0000256" key="6">
    <source>
        <dbReference type="ARBA" id="ARBA00022741"/>
    </source>
</evidence>
<evidence type="ECO:0000256" key="2">
    <source>
        <dbReference type="ARBA" id="ARBA00010253"/>
    </source>
</evidence>
<evidence type="ECO:0000313" key="13">
    <source>
        <dbReference type="Proteomes" id="UP000325187"/>
    </source>
</evidence>
<comment type="pathway">
    <text evidence="1">Sulfur metabolism; glutathione biosynthesis; glutathione from L-cysteine and L-glutamate: step 1/2.</text>
</comment>
<dbReference type="PANTHER" id="PTHR34378">
    <property type="entry name" value="GLUTAMATE--CYSTEINE LIGASE, CHLOROPLASTIC"/>
    <property type="match status" value="1"/>
</dbReference>
<dbReference type="Pfam" id="PF04107">
    <property type="entry name" value="GCS2"/>
    <property type="match status" value="1"/>
</dbReference>
<dbReference type="PANTHER" id="PTHR34378:SF1">
    <property type="entry name" value="GLUTAMATE--CYSTEINE LIGASE, CHLOROPLASTIC"/>
    <property type="match status" value="1"/>
</dbReference>
<comment type="catalytic activity">
    <reaction evidence="10">
        <text>L-cysteine + L-glutamate + ATP = gamma-L-glutamyl-L-cysteine + ADP + phosphate + H(+)</text>
        <dbReference type="Rhea" id="RHEA:13285"/>
        <dbReference type="ChEBI" id="CHEBI:15378"/>
        <dbReference type="ChEBI" id="CHEBI:29985"/>
        <dbReference type="ChEBI" id="CHEBI:30616"/>
        <dbReference type="ChEBI" id="CHEBI:35235"/>
        <dbReference type="ChEBI" id="CHEBI:43474"/>
        <dbReference type="ChEBI" id="CHEBI:58173"/>
        <dbReference type="ChEBI" id="CHEBI:456216"/>
        <dbReference type="EC" id="6.3.2.2"/>
    </reaction>
</comment>
<reference evidence="12 13" key="1">
    <citation type="submission" date="2019-09" db="EMBL/GenBank/DDBJ databases">
        <title>NBRP : Genome information of microbial organism related human and environment.</title>
        <authorList>
            <person name="Hattori M."/>
            <person name="Oshima K."/>
            <person name="Inaba H."/>
            <person name="Suda W."/>
            <person name="Sakamoto M."/>
            <person name="Iino T."/>
            <person name="Kitahara M."/>
            <person name="Oshida Y."/>
            <person name="Iida T."/>
            <person name="Kudo T."/>
            <person name="Itoh T."/>
            <person name="Ohkuma M."/>
        </authorList>
    </citation>
    <scope>NUCLEOTIDE SEQUENCE [LARGE SCALE GENOMIC DNA]</scope>
    <source>
        <strain evidence="12 13">Mie-1</strain>
    </source>
</reference>
<evidence type="ECO:0000256" key="1">
    <source>
        <dbReference type="ARBA" id="ARBA00005006"/>
    </source>
</evidence>
<keyword evidence="8" id="KW-0809">Transit peptide</keyword>
<dbReference type="GO" id="GO:0004357">
    <property type="term" value="F:glutamate-cysteine ligase activity"/>
    <property type="evidence" value="ECO:0007669"/>
    <property type="project" value="UniProtKB-UniRule"/>
</dbReference>
<feature type="disulfide bond" evidence="11">
    <location>
        <begin position="71"/>
        <end position="291"/>
    </location>
</feature>
<comment type="caution">
    <text evidence="12">The sequence shown here is derived from an EMBL/GenBank/DDBJ whole genome shotgun (WGS) entry which is preliminary data.</text>
</comment>
<evidence type="ECO:0000256" key="3">
    <source>
        <dbReference type="ARBA" id="ARBA00011153"/>
    </source>
</evidence>
<dbReference type="AlphaFoldDB" id="A0A5A7MW94"/>
<proteinExistence type="inferred from homology"/>
<dbReference type="InterPro" id="IPR006336">
    <property type="entry name" value="GCS2"/>
</dbReference>
<evidence type="ECO:0000313" key="12">
    <source>
        <dbReference type="EMBL" id="GEQ99744.1"/>
    </source>
</evidence>
<evidence type="ECO:0000256" key="9">
    <source>
        <dbReference type="ARBA" id="ARBA00023157"/>
    </source>
</evidence>
<evidence type="ECO:0000256" key="8">
    <source>
        <dbReference type="ARBA" id="ARBA00022946"/>
    </source>
</evidence>
<keyword evidence="9 11" id="KW-1015">Disulfide bond</keyword>
<comment type="similarity">
    <text evidence="2">Belongs to the carboxylate-amine ligase family. Glutamate--cysteine ligase type 2 subfamily.</text>
</comment>
<evidence type="ECO:0000256" key="4">
    <source>
        <dbReference type="ARBA" id="ARBA00022598"/>
    </source>
</evidence>
<accession>A0A5A7MW94</accession>
<sequence length="414" mass="46446">MFDRKSHAPIPYEGERGIGAILERLQHFGWAPKYEGKNLIALAQDGASITLEPGGQFELSGAPLETLHQTCREVNSHLTQVKAIGDEMGIGFLGMGFHPTAKRDDIPIMPKARYDIMRAYMPKKGSMGLDMMLRTCTVQVNLDFGSEADMVQKFRIGLALQPLATALFANSPFVEGKPSGFLSFRSQVWTDTDSDRTGMLPFVFEEGFGFERYVDYALDVPMYFIERDGVMHDVSGLSFRDFMAGKLPGHEGLLPCMKDWEDHLTTVFPEVRLKTFLEMRGADGGPWARLCALPALWAGLLYDGAAQAAAWDLVKDWTFDEMRQLRDNAPKWGLATPVPGNRSLRDLARDVLDIAAQGLDARNRRNDADETEAHFLCTLRQIVEDNRTLADEMLAAYEGRWHGDASRAFEDYLY</sequence>
<dbReference type="Gene3D" id="3.30.590.20">
    <property type="match status" value="1"/>
</dbReference>
<dbReference type="PIRSF" id="PIRSF017901">
    <property type="entry name" value="GCL"/>
    <property type="match status" value="1"/>
</dbReference>
<keyword evidence="13" id="KW-1185">Reference proteome</keyword>
<evidence type="ECO:0000256" key="7">
    <source>
        <dbReference type="ARBA" id="ARBA00022840"/>
    </source>
</evidence>
<keyword evidence="5" id="KW-0317">Glutathione biosynthesis</keyword>
<keyword evidence="7 10" id="KW-0067">ATP-binding</keyword>
<comment type="function">
    <text evidence="10">Catalyzes the synthesis of gamma-glutamylcysteine (gamma-GC).</text>
</comment>
<dbReference type="EMBL" id="BKCM01000002">
    <property type="protein sequence ID" value="GEQ99744.1"/>
    <property type="molecule type" value="Genomic_DNA"/>
</dbReference>
<dbReference type="Proteomes" id="UP000325187">
    <property type="component" value="Unassembled WGS sequence"/>
</dbReference>
<dbReference type="InterPro" id="IPR011556">
    <property type="entry name" value="Glut_cys_lig_pln_type"/>
</dbReference>
<comment type="subunit">
    <text evidence="3">Homodimer or monomer when oxidized or reduced, respectively.</text>
</comment>
<dbReference type="GO" id="GO:0006750">
    <property type="term" value="P:glutathione biosynthetic process"/>
    <property type="evidence" value="ECO:0007669"/>
    <property type="project" value="UniProtKB-UniRule"/>
</dbReference>
<dbReference type="InterPro" id="IPR014746">
    <property type="entry name" value="Gln_synth/guanido_kin_cat_dom"/>
</dbReference>
<evidence type="ECO:0000256" key="10">
    <source>
        <dbReference type="PIRNR" id="PIRNR017901"/>
    </source>
</evidence>
<dbReference type="GO" id="GO:0005524">
    <property type="term" value="F:ATP binding"/>
    <property type="evidence" value="ECO:0007669"/>
    <property type="project" value="UniProtKB-UniRule"/>
</dbReference>
<organism evidence="12 13">
    <name type="scientific">Iodidimonas gelatinilytica</name>
    <dbReference type="NCBI Taxonomy" id="1236966"/>
    <lineage>
        <taxon>Bacteria</taxon>
        <taxon>Pseudomonadati</taxon>
        <taxon>Pseudomonadota</taxon>
        <taxon>Alphaproteobacteria</taxon>
        <taxon>Iodidimonadales</taxon>
        <taxon>Iodidimonadaceae</taxon>
        <taxon>Iodidimonas</taxon>
    </lineage>
</organism>
<dbReference type="EC" id="6.3.2.2" evidence="10"/>
<evidence type="ECO:0000256" key="11">
    <source>
        <dbReference type="PIRSR" id="PIRSR017901-50"/>
    </source>
</evidence>
<keyword evidence="6 10" id="KW-0547">Nucleotide-binding</keyword>
<protein>
    <recommendedName>
        <fullName evidence="10">Glutamate--cysteine ligase</fullName>
        <ecNumber evidence="10">6.3.2.2</ecNumber>
    </recommendedName>
</protein>
<keyword evidence="4 10" id="KW-0436">Ligase</keyword>
<dbReference type="InterPro" id="IPR035434">
    <property type="entry name" value="GCL_bact_plant"/>
</dbReference>
<evidence type="ECO:0000256" key="5">
    <source>
        <dbReference type="ARBA" id="ARBA00022684"/>
    </source>
</evidence>
<comment type="similarity">
    <text evidence="10">Belongs to the glutamate--cysteine ligase type 2 family. EgtA subfamily.</text>
</comment>
<dbReference type="SUPFAM" id="SSF55931">
    <property type="entry name" value="Glutamine synthetase/guanido kinase"/>
    <property type="match status" value="1"/>
</dbReference>
<gene>
    <name evidence="12" type="ORF">JCM17845_03680</name>
</gene>
<dbReference type="NCBIfam" id="TIGR01436">
    <property type="entry name" value="glu_cys_lig_pln"/>
    <property type="match status" value="1"/>
</dbReference>
<name>A0A5A7MW94_9PROT</name>